<reference evidence="1 2" key="3">
    <citation type="journal article" date="2020" name="Int. J. Syst. Evol. Microbiol.">
        <title>Corynebacterium silvaticum sp. nov., a unique group of NTTB corynebacteria in wild boar and roe deer.</title>
        <authorList>
            <person name="Dangel A."/>
            <person name="Berger A."/>
            <person name="Rau J."/>
            <person name="Eisenberg T."/>
            <person name="Kampfer P."/>
            <person name="Margos G."/>
            <person name="Contzen M."/>
            <person name="Busse H.J."/>
            <person name="Konrad R."/>
            <person name="Peters M."/>
            <person name="Sting R."/>
            <person name="Sing A."/>
        </authorList>
    </citation>
    <scope>NUCLEOTIDE SEQUENCE [LARGE SCALE GENOMIC DNA]</scope>
    <source>
        <strain evidence="1 2">PO100/5</strain>
    </source>
</reference>
<dbReference type="Proteomes" id="UP000195652">
    <property type="component" value="Chromosome"/>
</dbReference>
<evidence type="ECO:0000313" key="2">
    <source>
        <dbReference type="Proteomes" id="UP000195652"/>
    </source>
</evidence>
<dbReference type="KEGG" id="csil:CBE74_11870"/>
<sequence length="104" mass="11367">MTSYLYVRTLMSIPGVGTSNHIAELELTSTTECRLHRLLEVDPSNSVCGAAHGGTVVGMAAPPQNTVPHPESYANFPDIETAYLSSEEFESLWAEARAKFPELR</sequence>
<dbReference type="AlphaFoldDB" id="A0A7Y4LKP5"/>
<gene>
    <name evidence="1" type="ORF">CBE74_11870</name>
</gene>
<keyword evidence="2" id="KW-1185">Reference proteome</keyword>
<dbReference type="EMBL" id="CP021417">
    <property type="protein sequence ID" value="ARU47014.1"/>
    <property type="molecule type" value="Genomic_DNA"/>
</dbReference>
<reference evidence="1 2" key="4">
    <citation type="journal article" date="2020" name="PLoS ONE">
        <title>Taxonomic classification of strain PO100/5 shows a broader geographic distribution and genetic markers of the recently described Corynebacterium silvaticum.</title>
        <authorList>
            <person name="Viana M.V.C."/>
            <person name="Profeta R."/>
            <person name="da Silva A.L."/>
            <person name="Hurtado R."/>
            <person name="Cerqueira J.C."/>
            <person name="Ribeiro B.F.S."/>
            <person name="Almeida M.O."/>
            <person name="Morais-Rodrigues F."/>
            <person name="Soares S.C."/>
            <person name="Oliveira M."/>
            <person name="Tavares L."/>
            <person name="Figueiredo H."/>
            <person name="Wattam A.R."/>
            <person name="Barh D."/>
            <person name="Ghosh P."/>
            <person name="Silva A."/>
            <person name="Azevedo V."/>
        </authorList>
    </citation>
    <scope>NUCLEOTIDE SEQUENCE [LARGE SCALE GENOMIC DNA]</scope>
    <source>
        <strain evidence="1 2">PO100/5</strain>
    </source>
</reference>
<evidence type="ECO:0000313" key="1">
    <source>
        <dbReference type="EMBL" id="ARU47014.1"/>
    </source>
</evidence>
<proteinExistence type="predicted"/>
<reference evidence="1 2" key="1">
    <citation type="journal article" date="2014" name="BMC Vet. Res.">
        <title>First report of Corynebacterium pseudotuberculosis from caseous lymphadenitis lesions in Black Alentejano pig (Sus scrofa domesticus).</title>
        <authorList>
            <person name="Oliveira M."/>
            <person name="Barroco C."/>
            <person name="Mottola C."/>
            <person name="Santos R."/>
            <person name="Lemsaddek A."/>
            <person name="Tavares L."/>
            <person name="Semedo-Lemsaddek T."/>
        </authorList>
    </citation>
    <scope>NUCLEOTIDE SEQUENCE [LARGE SCALE GENOMIC DNA]</scope>
    <source>
        <strain evidence="1 2">PO100/5</strain>
    </source>
</reference>
<name>A0A7Y4LKP5_9CORY</name>
<organism evidence="1 2">
    <name type="scientific">Corynebacterium silvaticum</name>
    <dbReference type="NCBI Taxonomy" id="2320431"/>
    <lineage>
        <taxon>Bacteria</taxon>
        <taxon>Bacillati</taxon>
        <taxon>Actinomycetota</taxon>
        <taxon>Actinomycetes</taxon>
        <taxon>Mycobacteriales</taxon>
        <taxon>Corynebacteriaceae</taxon>
        <taxon>Corynebacterium</taxon>
    </lineage>
</organism>
<dbReference type="GeneID" id="75009108"/>
<accession>A0A7Y4LKP5</accession>
<dbReference type="RefSeq" id="WP_087454785.1">
    <property type="nucleotide sequence ID" value="NZ_CP021417.2"/>
</dbReference>
<protein>
    <submittedName>
        <fullName evidence="1">Uncharacterized protein</fullName>
    </submittedName>
</protein>
<reference evidence="1 2" key="2">
    <citation type="journal article" date="2020" name="Antonie Van Leeuwenhoek">
        <title>Phylogenomic characterisation of a novel corynebacterial species pathogenic to animals.</title>
        <authorList>
            <person name="Moller J."/>
            <person name="Musella L."/>
            <person name="Melnikov V."/>
            <person name="Geissdorfer W."/>
            <person name="Burkovski A."/>
            <person name="Sangal V."/>
        </authorList>
    </citation>
    <scope>NUCLEOTIDE SEQUENCE [LARGE SCALE GENOMIC DNA]</scope>
    <source>
        <strain evidence="1 2">PO100/5</strain>
    </source>
</reference>